<dbReference type="PROSITE" id="PS01162">
    <property type="entry name" value="QOR_ZETA_CRYSTAL"/>
    <property type="match status" value="1"/>
</dbReference>
<evidence type="ECO:0000313" key="3">
    <source>
        <dbReference type="Proteomes" id="UP001501196"/>
    </source>
</evidence>
<evidence type="ECO:0000313" key="2">
    <source>
        <dbReference type="EMBL" id="GAA2039429.1"/>
    </source>
</evidence>
<protein>
    <submittedName>
        <fullName evidence="2">NAD(P)-dependent alcohol dehydrogenase</fullName>
    </submittedName>
</protein>
<dbReference type="InterPro" id="IPR011032">
    <property type="entry name" value="GroES-like_sf"/>
</dbReference>
<dbReference type="PANTHER" id="PTHR44013">
    <property type="entry name" value="ZINC-TYPE ALCOHOL DEHYDROGENASE-LIKE PROTEIN C16A3.02C"/>
    <property type="match status" value="1"/>
</dbReference>
<dbReference type="Gene3D" id="3.40.50.720">
    <property type="entry name" value="NAD(P)-binding Rossmann-like Domain"/>
    <property type="match status" value="1"/>
</dbReference>
<reference evidence="3" key="1">
    <citation type="journal article" date="2019" name="Int. J. Syst. Evol. Microbiol.">
        <title>The Global Catalogue of Microorganisms (GCM) 10K type strain sequencing project: providing services to taxonomists for standard genome sequencing and annotation.</title>
        <authorList>
            <consortium name="The Broad Institute Genomics Platform"/>
            <consortium name="The Broad Institute Genome Sequencing Center for Infectious Disease"/>
            <person name="Wu L."/>
            <person name="Ma J."/>
        </authorList>
    </citation>
    <scope>NUCLEOTIDE SEQUENCE [LARGE SCALE GENOMIC DNA]</scope>
    <source>
        <strain evidence="3">JCM 15672</strain>
    </source>
</reference>
<dbReference type="RefSeq" id="WP_344374766.1">
    <property type="nucleotide sequence ID" value="NZ_BAAAPW010000004.1"/>
</dbReference>
<dbReference type="SUPFAM" id="SSF50129">
    <property type="entry name" value="GroES-like"/>
    <property type="match status" value="1"/>
</dbReference>
<dbReference type="InterPro" id="IPR052733">
    <property type="entry name" value="Chloroplast_QOR"/>
</dbReference>
<dbReference type="PANTHER" id="PTHR44013:SF1">
    <property type="entry name" value="ZINC-TYPE ALCOHOL DEHYDROGENASE-LIKE PROTEIN C16A3.02C"/>
    <property type="match status" value="1"/>
</dbReference>
<organism evidence="2 3">
    <name type="scientific">Agromyces tropicus</name>
    <dbReference type="NCBI Taxonomy" id="555371"/>
    <lineage>
        <taxon>Bacteria</taxon>
        <taxon>Bacillati</taxon>
        <taxon>Actinomycetota</taxon>
        <taxon>Actinomycetes</taxon>
        <taxon>Micrococcales</taxon>
        <taxon>Microbacteriaceae</taxon>
        <taxon>Agromyces</taxon>
    </lineage>
</organism>
<dbReference type="InterPro" id="IPR013154">
    <property type="entry name" value="ADH-like_N"/>
</dbReference>
<feature type="domain" description="Enoyl reductase (ER)" evidence="1">
    <location>
        <begin position="10"/>
        <end position="323"/>
    </location>
</feature>
<name>A0ABP5G401_9MICO</name>
<dbReference type="CDD" id="cd08267">
    <property type="entry name" value="MDR1"/>
    <property type="match status" value="1"/>
</dbReference>
<sequence length="325" mass="33248">MRVVRYDRYGGPERLRVVEAPGPNAGPGRVLVRVAASSVNSWDWDLLRGSALSRFGGPLGPMHRVLGADVSGDVVAVGTGVSRFAVGDAVWGDLSAAGWGGFAEFVATDAAALRRRPDGIDPVAAAAIPQAGGLAWQALVDVAALRGGERVLVVGAAGGAGTIAVQLARHLGAGEVVAVDRAAKLDLLRGLGVTATVEADAADELYAAAARDPARRFDVIVELVAARPLADYRRALRPGGRFVMVGGSLRTIGRVAVTAGRPDAEGRTFRLLAARPNGGLDELGGLVASGVLAPVIEEALPLERVPEALARIGAGAVRGKLVIAP</sequence>
<dbReference type="Pfam" id="PF13602">
    <property type="entry name" value="ADH_zinc_N_2"/>
    <property type="match status" value="1"/>
</dbReference>
<evidence type="ECO:0000259" key="1">
    <source>
        <dbReference type="SMART" id="SM00829"/>
    </source>
</evidence>
<dbReference type="SUPFAM" id="SSF51735">
    <property type="entry name" value="NAD(P)-binding Rossmann-fold domains"/>
    <property type="match status" value="1"/>
</dbReference>
<dbReference type="Gene3D" id="3.90.180.10">
    <property type="entry name" value="Medium-chain alcohol dehydrogenases, catalytic domain"/>
    <property type="match status" value="1"/>
</dbReference>
<dbReference type="SMART" id="SM00829">
    <property type="entry name" value="PKS_ER"/>
    <property type="match status" value="1"/>
</dbReference>
<dbReference type="Pfam" id="PF08240">
    <property type="entry name" value="ADH_N"/>
    <property type="match status" value="1"/>
</dbReference>
<keyword evidence="3" id="KW-1185">Reference proteome</keyword>
<dbReference type="EMBL" id="BAAAPW010000004">
    <property type="protein sequence ID" value="GAA2039429.1"/>
    <property type="molecule type" value="Genomic_DNA"/>
</dbReference>
<gene>
    <name evidence="2" type="ORF">GCM10009819_25670</name>
</gene>
<dbReference type="InterPro" id="IPR020843">
    <property type="entry name" value="ER"/>
</dbReference>
<dbReference type="Proteomes" id="UP001501196">
    <property type="component" value="Unassembled WGS sequence"/>
</dbReference>
<accession>A0ABP5G401</accession>
<dbReference type="InterPro" id="IPR036291">
    <property type="entry name" value="NAD(P)-bd_dom_sf"/>
</dbReference>
<comment type="caution">
    <text evidence="2">The sequence shown here is derived from an EMBL/GenBank/DDBJ whole genome shotgun (WGS) entry which is preliminary data.</text>
</comment>
<proteinExistence type="predicted"/>
<dbReference type="InterPro" id="IPR002364">
    <property type="entry name" value="Quin_OxRdtase/zeta-crystal_CS"/>
</dbReference>